<evidence type="ECO:0000259" key="1">
    <source>
        <dbReference type="Pfam" id="PF20442"/>
    </source>
</evidence>
<evidence type="ECO:0000313" key="2">
    <source>
        <dbReference type="EMBL" id="ADR19916.1"/>
    </source>
</evidence>
<proteinExistence type="predicted"/>
<dbReference type="STRING" id="768670.Calni_2022"/>
<organism evidence="2 3">
    <name type="scientific">Calditerrivibrio nitroreducens (strain DSM 19672 / NBRC 101217 / Yu37-1)</name>
    <dbReference type="NCBI Taxonomy" id="768670"/>
    <lineage>
        <taxon>Bacteria</taxon>
        <taxon>Pseudomonadati</taxon>
        <taxon>Deferribacterota</taxon>
        <taxon>Deferribacteres</taxon>
        <taxon>Deferribacterales</taxon>
        <taxon>Calditerrivibrionaceae</taxon>
    </lineage>
</organism>
<reference key="1">
    <citation type="submission" date="2010-11" db="EMBL/GenBank/DDBJ databases">
        <title>The complete genome of chromosome of Calditerrivibrio nitroreducens DSM 19672.</title>
        <authorList>
            <consortium name="US DOE Joint Genome Institute (JGI-PGF)"/>
            <person name="Lucas S."/>
            <person name="Copeland A."/>
            <person name="Lapidus A."/>
            <person name="Bruce D."/>
            <person name="Goodwin L."/>
            <person name="Pitluck S."/>
            <person name="Kyrpides N."/>
            <person name="Mavromatis K."/>
            <person name="Ivanova N."/>
            <person name="Mikhailova N."/>
            <person name="Zeytun A."/>
            <person name="Brettin T."/>
            <person name="Detter J.C."/>
            <person name="Tapia R."/>
            <person name="Han C."/>
            <person name="Land M."/>
            <person name="Hauser L."/>
            <person name="Markowitz V."/>
            <person name="Cheng J.-F."/>
            <person name="Hugenholtz P."/>
            <person name="Woyke T."/>
            <person name="Wu D."/>
            <person name="Spring S."/>
            <person name="Schroeder M."/>
            <person name="Brambilla E."/>
            <person name="Klenk H.-P."/>
            <person name="Eisen J.A."/>
        </authorList>
    </citation>
    <scope>NUCLEOTIDE SEQUENCE [LARGE SCALE GENOMIC DNA]</scope>
    <source>
        <strain>DSM 19672</strain>
    </source>
</reference>
<dbReference type="OrthoDB" id="5297084at2"/>
<gene>
    <name evidence="2" type="ordered locus">Calni_2022</name>
</gene>
<dbReference type="NCBIfam" id="TIGR02688">
    <property type="entry name" value="BREX system Lon protease-like protein BrxL"/>
    <property type="match status" value="1"/>
</dbReference>
<dbReference type="KEGG" id="cni:Calni_2022"/>
<dbReference type="eggNOG" id="COG4930">
    <property type="taxonomic scope" value="Bacteria"/>
</dbReference>
<dbReference type="Pfam" id="PF13337">
    <property type="entry name" value="BrxL_ATPase"/>
    <property type="match status" value="1"/>
</dbReference>
<accession>E4THI1</accession>
<dbReference type="HOGENOM" id="CLU_023021_1_1_0"/>
<protein>
    <submittedName>
        <fullName evidence="2">Peptidase S16 family protein</fullName>
    </submittedName>
</protein>
<dbReference type="AlphaFoldDB" id="E4THI1"/>
<dbReference type="EMBL" id="CP002347">
    <property type="protein sequence ID" value="ADR19916.1"/>
    <property type="molecule type" value="Genomic_DNA"/>
</dbReference>
<evidence type="ECO:0000313" key="3">
    <source>
        <dbReference type="Proteomes" id="UP000007039"/>
    </source>
</evidence>
<reference evidence="2 3" key="2">
    <citation type="journal article" date="2011" name="Stand. Genomic Sci.">
        <title>Complete genome sequence of Calditerrivibrio nitroreducens type strain (Yu37-1).</title>
        <authorList>
            <person name="Pitluck S."/>
            <person name="Sikorski J."/>
            <person name="Zeytun A."/>
            <person name="Lapidus A."/>
            <person name="Nolan M."/>
            <person name="Lucas S."/>
            <person name="Hammon N."/>
            <person name="Deshpande S."/>
            <person name="Cheng J.F."/>
            <person name="Tapia R."/>
            <person name="Han C."/>
            <person name="Goodwin L."/>
            <person name="Liolios K."/>
            <person name="Pagani I."/>
            <person name="Ivanova N."/>
            <person name="Mavromatis K."/>
            <person name="Pati A."/>
            <person name="Chen A."/>
            <person name="Palaniappan K."/>
            <person name="Hauser L."/>
            <person name="Chang Y.J."/>
            <person name="Jeffries C.D."/>
            <person name="Detter J.C."/>
            <person name="Brambilla E."/>
            <person name="Djao O.D."/>
            <person name="Rohde M."/>
            <person name="Spring S."/>
            <person name="Goker M."/>
            <person name="Woyke T."/>
            <person name="Bristow J."/>
            <person name="Eisen J.A."/>
            <person name="Markowitz V."/>
            <person name="Hugenholtz P."/>
            <person name="Kyrpides N.C."/>
            <person name="Klenk H.P."/>
            <person name="Land M."/>
        </authorList>
    </citation>
    <scope>NUCLEOTIDE SEQUENCE [LARGE SCALE GENOMIC DNA]</scope>
    <source>
        <strain evidence="3">DSM 19672 / NBRC 101217 / Yu37-1</strain>
    </source>
</reference>
<dbReference type="SUPFAM" id="SSF52540">
    <property type="entry name" value="P-loop containing nucleoside triphosphate hydrolases"/>
    <property type="match status" value="1"/>
</dbReference>
<dbReference type="InterPro" id="IPR027417">
    <property type="entry name" value="P-loop_NTPase"/>
</dbReference>
<dbReference type="InterPro" id="IPR046838">
    <property type="entry name" value="BrxL_N"/>
</dbReference>
<dbReference type="RefSeq" id="WP_013452123.1">
    <property type="nucleotide sequence ID" value="NC_014758.1"/>
</dbReference>
<dbReference type="InterPro" id="IPR014061">
    <property type="entry name" value="BrxL-like"/>
</dbReference>
<keyword evidence="3" id="KW-1185">Reference proteome</keyword>
<sequence>MDKLDKKISELFPGKIVSKELGQKLKTGYNAPNFVIEYLVGMYCATNDEEQIKDGMETVKDILTKHYVRADEIEKVKYLMREEGSYKVIDKAEVYLEEKEDKYFMRLKTMQLDKIQVKVDLIEKNPRLLTTGVWGIITLQYLRLEELINEKVNLFMPLENQECMSWLSNDNIKIISAIQDEVVNNKKIKYRPKNLEDPYLLEDFRPIQVPKVDLEEIFENRKEFSLEEWIDFIMRSCGLEPSYFNERQKFLFLYRLIPFVENNYNLIELGPRGTGKSFVYKEISPNAILISGGKTTVAQLFEWAGVIMRQNTLGLVNLWDVVGFDEISYNVFKNKESIQILKDYMESGSYSRGKNTRFADASMVFVGNIDEAIENIIKDKNKNLFQWIAQEMQDAAFLERIHCFIPGWEFPKMRPEFITKKSGFIVDYFAEFMRSMRKYNYTDKYEKYFKLKNASQRDSVAIKRTFSGLAKLLFPENEMTKEDIKKLLKYACECRKRVKYNLRRMLPHEYTTDFIGFTDIETGEEFEIFAEEEIR</sequence>
<dbReference type="Proteomes" id="UP000007039">
    <property type="component" value="Chromosome"/>
</dbReference>
<dbReference type="Pfam" id="PF20442">
    <property type="entry name" value="BrxL_N"/>
    <property type="match status" value="1"/>
</dbReference>
<feature type="domain" description="BREX system Lon protease-like BrxL N-terminal" evidence="1">
    <location>
        <begin position="10"/>
        <end position="141"/>
    </location>
</feature>
<name>E4THI1_CALNY</name>